<accession>A0A378JH85</accession>
<evidence type="ECO:0000313" key="3">
    <source>
        <dbReference type="EMBL" id="STX50161.1"/>
    </source>
</evidence>
<evidence type="ECO:0000256" key="1">
    <source>
        <dbReference type="PROSITE-ProRule" id="PRU00169"/>
    </source>
</evidence>
<gene>
    <name evidence="3" type="ORF">NCTC13316_00228</name>
</gene>
<evidence type="ECO:0000259" key="2">
    <source>
        <dbReference type="PROSITE" id="PS50110"/>
    </source>
</evidence>
<evidence type="ECO:0000313" key="4">
    <source>
        <dbReference type="Proteomes" id="UP000254794"/>
    </source>
</evidence>
<dbReference type="InterPro" id="IPR001789">
    <property type="entry name" value="Sig_transdc_resp-reg_receiver"/>
</dbReference>
<feature type="domain" description="Response regulatory" evidence="2">
    <location>
        <begin position="6"/>
        <end position="118"/>
    </location>
</feature>
<dbReference type="Gene3D" id="3.40.50.2300">
    <property type="match status" value="1"/>
</dbReference>
<organism evidence="3 4">
    <name type="scientific">Legionella busanensis</name>
    <dbReference type="NCBI Taxonomy" id="190655"/>
    <lineage>
        <taxon>Bacteria</taxon>
        <taxon>Pseudomonadati</taxon>
        <taxon>Pseudomonadota</taxon>
        <taxon>Gammaproteobacteria</taxon>
        <taxon>Legionellales</taxon>
        <taxon>Legionellaceae</taxon>
        <taxon>Legionella</taxon>
    </lineage>
</organism>
<dbReference type="RefSeq" id="WP_115329725.1">
    <property type="nucleotide sequence ID" value="NZ_CAAAHP010000015.1"/>
</dbReference>
<dbReference type="AlphaFoldDB" id="A0A378JH85"/>
<dbReference type="Proteomes" id="UP000254794">
    <property type="component" value="Unassembled WGS sequence"/>
</dbReference>
<dbReference type="InterPro" id="IPR011006">
    <property type="entry name" value="CheY-like_superfamily"/>
</dbReference>
<name>A0A378JH85_9GAMM</name>
<dbReference type="PROSITE" id="PS50110">
    <property type="entry name" value="RESPONSE_REGULATORY"/>
    <property type="match status" value="1"/>
</dbReference>
<dbReference type="EMBL" id="UGOD01000001">
    <property type="protein sequence ID" value="STX50161.1"/>
    <property type="molecule type" value="Genomic_DNA"/>
</dbReference>
<dbReference type="SUPFAM" id="SSF52172">
    <property type="entry name" value="CheY-like"/>
    <property type="match status" value="1"/>
</dbReference>
<keyword evidence="4" id="KW-1185">Reference proteome</keyword>
<sequence length="125" mass="14522">MAKLLSFLVIDSSLSARVIMRWHFTALDYHLDMAWNLESAQDRVSMKHYDFILMDIDLKEVYLIDEFKKSSPLNKESQVIYLASSQAKTVIKPGEKKVLVLPKPLTKNDTLKMIDYLKTVNESRK</sequence>
<reference evidence="3 4" key="1">
    <citation type="submission" date="2018-06" db="EMBL/GenBank/DDBJ databases">
        <authorList>
            <consortium name="Pathogen Informatics"/>
            <person name="Doyle S."/>
        </authorList>
    </citation>
    <scope>NUCLEOTIDE SEQUENCE [LARGE SCALE GENOMIC DNA]</scope>
    <source>
        <strain evidence="3 4">NCTC13316</strain>
    </source>
</reference>
<protein>
    <submittedName>
        <fullName evidence="3">Response regulator receiver</fullName>
    </submittedName>
</protein>
<keyword evidence="1" id="KW-0597">Phosphoprotein</keyword>
<dbReference type="GO" id="GO:0000160">
    <property type="term" value="P:phosphorelay signal transduction system"/>
    <property type="evidence" value="ECO:0007669"/>
    <property type="project" value="InterPro"/>
</dbReference>
<proteinExistence type="predicted"/>
<feature type="modified residue" description="4-aspartylphosphate" evidence="1">
    <location>
        <position position="55"/>
    </location>
</feature>
<dbReference type="OrthoDB" id="5646629at2"/>